<dbReference type="Proteomes" id="UP000199317">
    <property type="component" value="Unassembled WGS sequence"/>
</dbReference>
<feature type="coiled-coil region" evidence="1">
    <location>
        <begin position="3"/>
        <end position="30"/>
    </location>
</feature>
<evidence type="ECO:0000313" key="2">
    <source>
        <dbReference type="EMBL" id="SDP60460.1"/>
    </source>
</evidence>
<evidence type="ECO:0000256" key="1">
    <source>
        <dbReference type="SAM" id="Coils"/>
    </source>
</evidence>
<reference evidence="3" key="1">
    <citation type="submission" date="2016-10" db="EMBL/GenBank/DDBJ databases">
        <authorList>
            <person name="Varghese N."/>
            <person name="Submissions S."/>
        </authorList>
    </citation>
    <scope>NUCLEOTIDE SEQUENCE [LARGE SCALE GENOMIC DNA]</scope>
    <source>
        <strain evidence="3">DSM 17101</strain>
    </source>
</reference>
<dbReference type="OrthoDB" id="9155348at2"/>
<organism evidence="2 3">
    <name type="scientific">Paracidovorax cattleyae</name>
    <dbReference type="NCBI Taxonomy" id="80868"/>
    <lineage>
        <taxon>Bacteria</taxon>
        <taxon>Pseudomonadati</taxon>
        <taxon>Pseudomonadota</taxon>
        <taxon>Betaproteobacteria</taxon>
        <taxon>Burkholderiales</taxon>
        <taxon>Comamonadaceae</taxon>
        <taxon>Paracidovorax</taxon>
    </lineage>
</organism>
<keyword evidence="1" id="KW-0175">Coiled coil</keyword>
<dbReference type="RefSeq" id="WP_143015920.1">
    <property type="nucleotide sequence ID" value="NZ_FNJL01000017.1"/>
</dbReference>
<protein>
    <submittedName>
        <fullName evidence="2">Uncharacterized protein</fullName>
    </submittedName>
</protein>
<sequence>MQKRTWTDAQRALENEFERVERKEKENSAKDGRKEKKVKLAIEKSTVIQVIRDVLSLPENVETPGTKQEHLLLEQIVCLMNFHNRKWMREIQVAFSYMQMIGDDIPGEAEIKLRVTLSELDEAKERGRIVDLRNYFCKLLRMCIPGEEQVLHDELEDFLNKYSVADARVEVLESAAYNVATSFQSAFYECKRSIRPRPVRVDCLSDESHRHRYPNLLDQYIKISTQISGRDSFRIGLAAEDSLFTRLYLNASLNRFLLEQWAYEWRARKALPVQVELVKSLESSGCQIISTLGRHINDGVVCYPEVVKEVLAETLQSAGGAERVLTSNVLERIGEQVCACQASALLPEFRNEHGTNEFMLKYPPLSCCLWWIVLTWCYLHKSTLPNDDARVHSSLTRPISKRSKIVVGGQQMSSLRRLFSTLFYSYQFVSPSVKRLHYHADHVAGVKKVVNDFVGMELKTASLHQLRSGVEKLIAGVVPAVR</sequence>
<gene>
    <name evidence="2" type="ORF">SAMN04489708_11793</name>
</gene>
<dbReference type="EMBL" id="FNJL01000017">
    <property type="protein sequence ID" value="SDP60460.1"/>
    <property type="molecule type" value="Genomic_DNA"/>
</dbReference>
<proteinExistence type="predicted"/>
<dbReference type="AlphaFoldDB" id="A0A1H0U335"/>
<evidence type="ECO:0000313" key="3">
    <source>
        <dbReference type="Proteomes" id="UP000199317"/>
    </source>
</evidence>
<name>A0A1H0U335_9BURK</name>
<keyword evidence="3" id="KW-1185">Reference proteome</keyword>
<accession>A0A1H0U335</accession>